<feature type="coiled-coil region" evidence="1">
    <location>
        <begin position="343"/>
        <end position="413"/>
    </location>
</feature>
<accession>A0A7W4XWI9</accession>
<dbReference type="Pfam" id="PF13558">
    <property type="entry name" value="SbcC_Walker_B"/>
    <property type="match status" value="1"/>
</dbReference>
<evidence type="ECO:0000256" key="1">
    <source>
        <dbReference type="SAM" id="Coils"/>
    </source>
</evidence>
<organism evidence="2 3">
    <name type="scientific">Kineococcus radiotolerans</name>
    <dbReference type="NCBI Taxonomy" id="131568"/>
    <lineage>
        <taxon>Bacteria</taxon>
        <taxon>Bacillati</taxon>
        <taxon>Actinomycetota</taxon>
        <taxon>Actinomycetes</taxon>
        <taxon>Kineosporiales</taxon>
        <taxon>Kineosporiaceae</taxon>
        <taxon>Kineococcus</taxon>
    </lineage>
</organism>
<dbReference type="Proteomes" id="UP000533269">
    <property type="component" value="Unassembled WGS sequence"/>
</dbReference>
<dbReference type="Gene3D" id="3.40.50.300">
    <property type="entry name" value="P-loop containing nucleotide triphosphate hydrolases"/>
    <property type="match status" value="1"/>
</dbReference>
<name>A0A7W4XWI9_KINRA</name>
<protein>
    <submittedName>
        <fullName evidence="2">Uncharacterized protein YPO0396</fullName>
    </submittedName>
</protein>
<sequence>MSAVTSGDAAIPGLALAGATREQWHVSHVQMVNWGGFDGHHRIDFDPRATLVTGASGTGKSTALDAYIAVMMNTTAAFNGASNDAVTGRARSATQRNPLSYVRGKLDEVLDEDTGRNRDATLRGTDAAGNPVNAWSAVAFTFRHTDGRTVTPLRLYYAPASATDPRDVKDHLALFRGDFDLRAVEPFAERRFDRRQMRGQLSGLEFYESYSRFAADLHPLLGIGADGDGTAAVKLLGRIQAGRDVVSVDHLYKSMVLDRPRTFEAADSAIAHFADLEATYETMRTAEEQIDVLGELPRLHRDLRGARDAIAMVDALDAEEPEDRSAFGHWVASTESALLVAEVEDARAAAGRAKEDLRTAQAARRDLEAQARENRESLEASGGGALEALRAQLEVAEETHRRTEEAWRSLQDRTRPLGALPGDRAEFEARRGESQRFLREVPAALTRLEERARTLTESASPDLAERRRLLEEQRWFAQRSDLVPRELDEARAAIARVLDAAPADLPFVAELLDVPREHARWRTAAELLLGGFARTLVVDRSLAEVFRRRVDGLDLAQRVRYRLADEDRPAQDLDPRSLVGRLELRADSPYRGWLSSVLAQEFPHLAVETPDGFRDDGVRRITLAGQVQHGDRGAHGGQRGLRAILGFSPEALLTRIQDELAAVGERLAAHQRDQDAVKEERNALLADREAHQRRAEARWEDVDTASTAAVVAGKRAEIDRLLGADDLVVVLSAERDRLAEAVEAARETEALARTTVRSTERTWADLVEQQDRVAVRLASLEERGVEPTPEQRAHLDAVYGQLKTDDSLLLFRRLVPKVRAATREGRTAAVQRESDAAARLERAFKAFQSRWPQPNLGSGVGSYEGYREILDELTAQGLAQRADAFRRQVVSWSGDDLLNLQSKFRQAGADILNRLAPVNEILAGLPFGSGGDRLHIEVQPQVSPEVAVFQRELRELASGTTRADDPAAVQARFLALRAFIDRIRPGGPRSLSERDLLLDVRKHSSVRALRVDATTGRTLSVYEHLGGKSGGEVQELIAFIVGAALRYQLGTSRNALPTFAPVFLDEGFVKSDGEFTARGVNAWRGLGFQLVVAAPLDKVTAIEPLMQRVVEITKNPQGFAAAVTLVDADADAGAGTDAGAGEGGAAGS</sequence>
<dbReference type="RefSeq" id="WP_183391084.1">
    <property type="nucleotide sequence ID" value="NZ_JACHVY010000001.1"/>
</dbReference>
<reference evidence="2 3" key="2">
    <citation type="submission" date="2020-08" db="EMBL/GenBank/DDBJ databases">
        <authorList>
            <person name="Partida-Martinez L."/>
            <person name="Huntemann M."/>
            <person name="Clum A."/>
            <person name="Wang J."/>
            <person name="Palaniappan K."/>
            <person name="Ritter S."/>
            <person name="Chen I.-M."/>
            <person name="Stamatis D."/>
            <person name="Reddy T."/>
            <person name="O'Malley R."/>
            <person name="Daum C."/>
            <person name="Shapiro N."/>
            <person name="Ivanova N."/>
            <person name="Kyrpides N."/>
            <person name="Woyke T."/>
        </authorList>
    </citation>
    <scope>NUCLEOTIDE SEQUENCE [LARGE SCALE GENOMIC DNA]</scope>
    <source>
        <strain evidence="2 3">AS2.23</strain>
    </source>
</reference>
<dbReference type="InterPro" id="IPR027417">
    <property type="entry name" value="P-loop_NTPase"/>
</dbReference>
<gene>
    <name evidence="2" type="ORF">FHR75_001884</name>
</gene>
<dbReference type="AlphaFoldDB" id="A0A7W4XWI9"/>
<evidence type="ECO:0000313" key="3">
    <source>
        <dbReference type="Proteomes" id="UP000533269"/>
    </source>
</evidence>
<proteinExistence type="predicted"/>
<evidence type="ECO:0000313" key="2">
    <source>
        <dbReference type="EMBL" id="MBB2901096.1"/>
    </source>
</evidence>
<comment type="caution">
    <text evidence="2">The sequence shown here is derived from an EMBL/GenBank/DDBJ whole genome shotgun (WGS) entry which is preliminary data.</text>
</comment>
<dbReference type="EMBL" id="JACHVY010000001">
    <property type="protein sequence ID" value="MBB2901096.1"/>
    <property type="molecule type" value="Genomic_DNA"/>
</dbReference>
<reference evidence="2 3" key="1">
    <citation type="submission" date="2020-08" db="EMBL/GenBank/DDBJ databases">
        <title>The Agave Microbiome: Exploring the role of microbial communities in plant adaptations to desert environments.</title>
        <authorList>
            <person name="Partida-Martinez L.P."/>
        </authorList>
    </citation>
    <scope>NUCLEOTIDE SEQUENCE [LARGE SCALE GENOMIC DNA]</scope>
    <source>
        <strain evidence="2 3">AS2.23</strain>
    </source>
</reference>
<keyword evidence="1" id="KW-0175">Coiled coil</keyword>
<dbReference type="Pfam" id="PF13555">
    <property type="entry name" value="AAA_29"/>
    <property type="match status" value="1"/>
</dbReference>